<dbReference type="STRING" id="666681.M301_2618"/>
<dbReference type="AlphaFoldDB" id="D7DNH4"/>
<feature type="transmembrane region" description="Helical" evidence="1">
    <location>
        <begin position="20"/>
        <end position="41"/>
    </location>
</feature>
<evidence type="ECO:0000313" key="2">
    <source>
        <dbReference type="EMBL" id="ADI30975.1"/>
    </source>
</evidence>
<reference evidence="3" key="1">
    <citation type="submission" date="2010-05" db="EMBL/GenBank/DDBJ databases">
        <title>Complete sequence of Methylotenera sp. 301.</title>
        <authorList>
            <person name="Lucas S."/>
            <person name="Copeland A."/>
            <person name="Lapidus A."/>
            <person name="Cheng J.-F."/>
            <person name="Bruce D."/>
            <person name="Goodwin L."/>
            <person name="Pitluck S."/>
            <person name="Clum A."/>
            <person name="Land M."/>
            <person name="Hauser L."/>
            <person name="Kyrpides N."/>
            <person name="Ivanova N."/>
            <person name="Chistoservova L."/>
            <person name="Kalyuzhnaya M."/>
            <person name="Woyke T."/>
        </authorList>
    </citation>
    <scope>NUCLEOTIDE SEQUENCE [LARGE SCALE GENOMIC DNA]</scope>
    <source>
        <strain evidence="3">301</strain>
    </source>
</reference>
<proteinExistence type="predicted"/>
<gene>
    <name evidence="2" type="ordered locus">M301_2618</name>
</gene>
<organism evidence="2 3">
    <name type="scientific">Methylotenera versatilis (strain 301)</name>
    <dbReference type="NCBI Taxonomy" id="666681"/>
    <lineage>
        <taxon>Bacteria</taxon>
        <taxon>Pseudomonadati</taxon>
        <taxon>Pseudomonadota</taxon>
        <taxon>Betaproteobacteria</taxon>
        <taxon>Nitrosomonadales</taxon>
        <taxon>Methylophilaceae</taxon>
        <taxon>Methylotenera</taxon>
    </lineage>
</organism>
<dbReference type="Pfam" id="PF16074">
    <property type="entry name" value="PilW"/>
    <property type="match status" value="1"/>
</dbReference>
<dbReference type="PROSITE" id="PS00409">
    <property type="entry name" value="PROKAR_NTER_METHYL"/>
    <property type="match status" value="1"/>
</dbReference>
<keyword evidence="1" id="KW-0812">Transmembrane</keyword>
<dbReference type="HOGENOM" id="CLU_059334_0_0_4"/>
<name>D7DNH4_METV0</name>
<evidence type="ECO:0008006" key="4">
    <source>
        <dbReference type="Google" id="ProtNLM"/>
    </source>
</evidence>
<dbReference type="InterPro" id="IPR032092">
    <property type="entry name" value="PilW"/>
</dbReference>
<dbReference type="NCBIfam" id="TIGR02532">
    <property type="entry name" value="IV_pilin_GFxxxE"/>
    <property type="match status" value="1"/>
</dbReference>
<evidence type="ECO:0000256" key="1">
    <source>
        <dbReference type="SAM" id="Phobius"/>
    </source>
</evidence>
<dbReference type="Proteomes" id="UP000000383">
    <property type="component" value="Chromosome"/>
</dbReference>
<reference evidence="2 3" key="2">
    <citation type="journal article" date="2011" name="J. Bacteriol.">
        <title>Genomes of three methylotrophs from a single niche uncover genetic and metabolic divergence of Methylophilaceae.</title>
        <authorList>
            <person name="Lapidus A."/>
            <person name="Clum A."/>
            <person name="Labutti K."/>
            <person name="Kaluzhnaya M.G."/>
            <person name="Lim S."/>
            <person name="Beck D.A."/>
            <person name="Glavina Del Rio T."/>
            <person name="Nolan M."/>
            <person name="Mavromatis K."/>
            <person name="Huntemann M."/>
            <person name="Lucas S."/>
            <person name="Lidstrom M.E."/>
            <person name="Ivanova N."/>
            <person name="Chistoserdova L."/>
        </authorList>
    </citation>
    <scope>NUCLEOTIDE SEQUENCE [LARGE SCALE GENOMIC DNA]</scope>
    <source>
        <strain evidence="2 3">301</strain>
    </source>
</reference>
<dbReference type="KEGG" id="meh:M301_2618"/>
<dbReference type="OrthoDB" id="8533459at2"/>
<keyword evidence="3" id="KW-1185">Reference proteome</keyword>
<protein>
    <recommendedName>
        <fullName evidence="4">Type IV pilus assembly protein PilW</fullName>
    </recommendedName>
</protein>
<accession>D7DNH4</accession>
<dbReference type="Pfam" id="PF07963">
    <property type="entry name" value="N_methyl"/>
    <property type="match status" value="1"/>
</dbReference>
<dbReference type="EMBL" id="CP002056">
    <property type="protein sequence ID" value="ADI30975.1"/>
    <property type="molecule type" value="Genomic_DNA"/>
</dbReference>
<dbReference type="GO" id="GO:0043683">
    <property type="term" value="P:type IV pilus assembly"/>
    <property type="evidence" value="ECO:0007669"/>
    <property type="project" value="InterPro"/>
</dbReference>
<evidence type="ECO:0000313" key="3">
    <source>
        <dbReference type="Proteomes" id="UP000000383"/>
    </source>
</evidence>
<dbReference type="RefSeq" id="WP_013149282.1">
    <property type="nucleotide sequence ID" value="NC_014207.1"/>
</dbReference>
<sequence length="377" mass="39920">MRQINQHGQQKSFNQTGFSLIELMVGLVIGLLATLVIMQIYSVFEGQKRTTSGTSDAQTSGSVALYTMQRDLQLAGFGLPLFDRDNMPLKCATTSFDHDGNAATPNISTIPIEITNGALATDSDTITVRYGTSPNAGIPVLASVVTGAVVTVDTNMACASNDVVYLMNLTTGAGDCRMTMVNDTAANLAANPQKITLLNASNINPSKTNLACLGTWNEFTYTLSANNELTRNGIPVVAGIVNIQAQYGISASPNGVNGNQIARWVNATGAWAAPGITSVTCDTANANRNCIKAVRISVVARNGLLEKLPAVSFACSSVTAANPTGVCAWDATSAAPLNPSAAPVIDLSNTANWNQYRYKVYETIIPLRNMMWTKARL</sequence>
<keyword evidence="1" id="KW-1133">Transmembrane helix</keyword>
<dbReference type="InterPro" id="IPR012902">
    <property type="entry name" value="N_methyl_site"/>
</dbReference>
<dbReference type="eggNOG" id="COG4966">
    <property type="taxonomic scope" value="Bacteria"/>
</dbReference>
<keyword evidence="1" id="KW-0472">Membrane</keyword>